<dbReference type="GO" id="GO:0016705">
    <property type="term" value="F:oxidoreductase activity, acting on paired donors, with incorporation or reduction of molecular oxygen"/>
    <property type="evidence" value="ECO:0007669"/>
    <property type="project" value="InterPro"/>
</dbReference>
<dbReference type="RefSeq" id="WP_093616398.1">
    <property type="nucleotide sequence ID" value="NZ_BOMT01000045.1"/>
</dbReference>
<protein>
    <submittedName>
        <fullName evidence="2">Luciferase family oxidoreductase, group 1</fullName>
    </submittedName>
</protein>
<sequence>MPVPLSILDLAPLVSGGDVRDALRRTLDLARRAEQFGYHRYWVAEHHFTPGVASSQPALLLGQIAAVTDHIRLGSGAVQTGFQTGLSIVEQFGLLDALYPGRFDLGLGRSGPGKKEAARLVAEEKKQQAPPQERVVDGLLIPKPFSWAPIFASKRTELAGSFLTQPGAEPLGLNDVLDQIQALLAGPVVDDEGNEVTATPGAGADLQVWLLGSSGGESARTAGARGLPFAANYHVAPAKVLEAVEAYRESFVPSPALAEPYVMVSADVLVAEDDATARHLAKPFAVWVRSIRTGLGAVPFPSIEEAEAFPWTDQDRAIVADRVDTQFAGSPQTVAERLQTLQRVTGADELLVTTITHDHADRVRSFELLAKEWSA</sequence>
<dbReference type="STRING" id="35752.SAMN05421541_107348"/>
<dbReference type="GO" id="GO:0005829">
    <property type="term" value="C:cytosol"/>
    <property type="evidence" value="ECO:0007669"/>
    <property type="project" value="TreeGrafter"/>
</dbReference>
<dbReference type="InterPro" id="IPR036661">
    <property type="entry name" value="Luciferase-like_sf"/>
</dbReference>
<gene>
    <name evidence="2" type="ORF">SAMN05421541_107348</name>
</gene>
<evidence type="ECO:0000313" key="2">
    <source>
        <dbReference type="EMBL" id="SFF23057.1"/>
    </source>
</evidence>
<organism evidence="2 3">
    <name type="scientific">Actinoplanes philippinensis</name>
    <dbReference type="NCBI Taxonomy" id="35752"/>
    <lineage>
        <taxon>Bacteria</taxon>
        <taxon>Bacillati</taxon>
        <taxon>Actinomycetota</taxon>
        <taxon>Actinomycetes</taxon>
        <taxon>Micromonosporales</taxon>
        <taxon>Micromonosporaceae</taxon>
        <taxon>Actinoplanes</taxon>
    </lineage>
</organism>
<feature type="domain" description="Luciferase-like" evidence="1">
    <location>
        <begin position="21"/>
        <end position="116"/>
    </location>
</feature>
<dbReference type="EMBL" id="FONV01000007">
    <property type="protein sequence ID" value="SFF23057.1"/>
    <property type="molecule type" value="Genomic_DNA"/>
</dbReference>
<dbReference type="Proteomes" id="UP000199645">
    <property type="component" value="Unassembled WGS sequence"/>
</dbReference>
<dbReference type="CDD" id="cd00347">
    <property type="entry name" value="Flavin_utilizing_monoxygenases"/>
    <property type="match status" value="1"/>
</dbReference>
<dbReference type="InterPro" id="IPR011251">
    <property type="entry name" value="Luciferase-like_dom"/>
</dbReference>
<dbReference type="Gene3D" id="3.20.20.30">
    <property type="entry name" value="Luciferase-like domain"/>
    <property type="match status" value="1"/>
</dbReference>
<keyword evidence="3" id="KW-1185">Reference proteome</keyword>
<feature type="domain" description="Luciferase-like" evidence="1">
    <location>
        <begin position="174"/>
        <end position="344"/>
    </location>
</feature>
<dbReference type="OrthoDB" id="9780518at2"/>
<dbReference type="SUPFAM" id="SSF51679">
    <property type="entry name" value="Bacterial luciferase-like"/>
    <property type="match status" value="2"/>
</dbReference>
<dbReference type="InterPro" id="IPR050766">
    <property type="entry name" value="Bact_Lucif_Oxidored"/>
</dbReference>
<reference evidence="2 3" key="1">
    <citation type="submission" date="2016-10" db="EMBL/GenBank/DDBJ databases">
        <authorList>
            <person name="de Groot N.N."/>
        </authorList>
    </citation>
    <scope>NUCLEOTIDE SEQUENCE [LARGE SCALE GENOMIC DNA]</scope>
    <source>
        <strain evidence="2 3">DSM 43019</strain>
    </source>
</reference>
<proteinExistence type="predicted"/>
<dbReference type="PANTHER" id="PTHR30137:SF6">
    <property type="entry name" value="LUCIFERASE-LIKE MONOOXYGENASE"/>
    <property type="match status" value="1"/>
</dbReference>
<dbReference type="AlphaFoldDB" id="A0A1I2H251"/>
<accession>A0A1I2H251</accession>
<evidence type="ECO:0000259" key="1">
    <source>
        <dbReference type="Pfam" id="PF00296"/>
    </source>
</evidence>
<dbReference type="PANTHER" id="PTHR30137">
    <property type="entry name" value="LUCIFERASE-LIKE MONOOXYGENASE"/>
    <property type="match status" value="1"/>
</dbReference>
<dbReference type="Pfam" id="PF00296">
    <property type="entry name" value="Bac_luciferase"/>
    <property type="match status" value="2"/>
</dbReference>
<name>A0A1I2H251_9ACTN</name>
<evidence type="ECO:0000313" key="3">
    <source>
        <dbReference type="Proteomes" id="UP000199645"/>
    </source>
</evidence>